<dbReference type="AlphaFoldDB" id="A0A955L6D2"/>
<feature type="transmembrane region" description="Helical" evidence="1">
    <location>
        <begin position="48"/>
        <end position="72"/>
    </location>
</feature>
<organism evidence="2 3">
    <name type="scientific">Candidatus Dojkabacteria bacterium</name>
    <dbReference type="NCBI Taxonomy" id="2099670"/>
    <lineage>
        <taxon>Bacteria</taxon>
        <taxon>Candidatus Dojkabacteria</taxon>
    </lineage>
</organism>
<accession>A0A955L6D2</accession>
<keyword evidence="1" id="KW-0472">Membrane</keyword>
<keyword evidence="1" id="KW-0812">Transmembrane</keyword>
<gene>
    <name evidence="2" type="ORF">KC909_05830</name>
</gene>
<sequence>VVIAILFSFIAVAAFSDLQEIKEVVLLILATPFAMLTVVYAEKYKMDSVFAAQLVTFSLFIQILILPVIIWIGRNFI</sequence>
<name>A0A955L6D2_9BACT</name>
<feature type="non-terminal residue" evidence="2">
    <location>
        <position position="1"/>
    </location>
</feature>
<evidence type="ECO:0000313" key="3">
    <source>
        <dbReference type="Proteomes" id="UP000783287"/>
    </source>
</evidence>
<feature type="transmembrane region" description="Helical" evidence="1">
    <location>
        <begin position="24"/>
        <end position="41"/>
    </location>
</feature>
<keyword evidence="1" id="KW-1133">Transmembrane helix</keyword>
<dbReference type="EMBL" id="JAGQLK010000152">
    <property type="protein sequence ID" value="MCA9383854.1"/>
    <property type="molecule type" value="Genomic_DNA"/>
</dbReference>
<comment type="caution">
    <text evidence="2">The sequence shown here is derived from an EMBL/GenBank/DDBJ whole genome shotgun (WGS) entry which is preliminary data.</text>
</comment>
<protein>
    <recommendedName>
        <fullName evidence="4">AEC family transporter</fullName>
    </recommendedName>
</protein>
<dbReference type="Proteomes" id="UP000783287">
    <property type="component" value="Unassembled WGS sequence"/>
</dbReference>
<proteinExistence type="predicted"/>
<evidence type="ECO:0008006" key="4">
    <source>
        <dbReference type="Google" id="ProtNLM"/>
    </source>
</evidence>
<evidence type="ECO:0000313" key="2">
    <source>
        <dbReference type="EMBL" id="MCA9383854.1"/>
    </source>
</evidence>
<evidence type="ECO:0000256" key="1">
    <source>
        <dbReference type="SAM" id="Phobius"/>
    </source>
</evidence>
<dbReference type="Gene3D" id="1.20.1530.20">
    <property type="match status" value="1"/>
</dbReference>
<reference evidence="2" key="2">
    <citation type="journal article" date="2021" name="Microbiome">
        <title>Successional dynamics and alternative stable states in a saline activated sludge microbial community over 9 years.</title>
        <authorList>
            <person name="Wang Y."/>
            <person name="Ye J."/>
            <person name="Ju F."/>
            <person name="Liu L."/>
            <person name="Boyd J.A."/>
            <person name="Deng Y."/>
            <person name="Parks D.H."/>
            <person name="Jiang X."/>
            <person name="Yin X."/>
            <person name="Woodcroft B.J."/>
            <person name="Tyson G.W."/>
            <person name="Hugenholtz P."/>
            <person name="Polz M.F."/>
            <person name="Zhang T."/>
        </authorList>
    </citation>
    <scope>NUCLEOTIDE SEQUENCE</scope>
    <source>
        <strain evidence="2">HKST-UBA14</strain>
    </source>
</reference>
<dbReference type="InterPro" id="IPR038770">
    <property type="entry name" value="Na+/solute_symporter_sf"/>
</dbReference>
<reference evidence="2" key="1">
    <citation type="submission" date="2020-04" db="EMBL/GenBank/DDBJ databases">
        <authorList>
            <person name="Zhang T."/>
        </authorList>
    </citation>
    <scope>NUCLEOTIDE SEQUENCE</scope>
    <source>
        <strain evidence="2">HKST-UBA14</strain>
    </source>
</reference>